<dbReference type="Gramene" id="QL08p040477:mrna">
    <property type="protein sequence ID" value="QL08p040477:mrna"/>
    <property type="gene ID" value="QL08p040477"/>
</dbReference>
<dbReference type="AlphaFoldDB" id="A0A7N2MD27"/>
<evidence type="ECO:0000313" key="1">
    <source>
        <dbReference type="EnsemblPlants" id="QL08p040477:mrna"/>
    </source>
</evidence>
<evidence type="ECO:0000313" key="2">
    <source>
        <dbReference type="Proteomes" id="UP000594261"/>
    </source>
</evidence>
<dbReference type="InParanoid" id="A0A7N2MD27"/>
<dbReference type="Proteomes" id="UP000594261">
    <property type="component" value="Chromosome 8"/>
</dbReference>
<proteinExistence type="predicted"/>
<dbReference type="EMBL" id="LRBV02000008">
    <property type="status" value="NOT_ANNOTATED_CDS"/>
    <property type="molecule type" value="Genomic_DNA"/>
</dbReference>
<dbReference type="EnsemblPlants" id="QL08p040477:mrna">
    <property type="protein sequence ID" value="QL08p040477:mrna"/>
    <property type="gene ID" value="QL08p040477"/>
</dbReference>
<sequence length="93" mass="10989">MMVFDYVRNLGDQEHPQVVLTTEFMAALCLCLIIAHLLEENRWVDSWWLFPNQGFVGLIARDYLEDTKTAAICHILQHFFEPPLYMRYIAAFH</sequence>
<protein>
    <submittedName>
        <fullName evidence="1">Uncharacterized protein</fullName>
    </submittedName>
</protein>
<keyword evidence="2" id="KW-1185">Reference proteome</keyword>
<reference evidence="1 2" key="1">
    <citation type="journal article" date="2016" name="G3 (Bethesda)">
        <title>First Draft Assembly and Annotation of the Genome of a California Endemic Oak Quercus lobata Nee (Fagaceae).</title>
        <authorList>
            <person name="Sork V.L."/>
            <person name="Fitz-Gibbon S.T."/>
            <person name="Puiu D."/>
            <person name="Crepeau M."/>
            <person name="Gugger P.F."/>
            <person name="Sherman R."/>
            <person name="Stevens K."/>
            <person name="Langley C.H."/>
            <person name="Pellegrini M."/>
            <person name="Salzberg S.L."/>
        </authorList>
    </citation>
    <scope>NUCLEOTIDE SEQUENCE [LARGE SCALE GENOMIC DNA]</scope>
    <source>
        <strain evidence="1 2">cv. SW786</strain>
    </source>
</reference>
<organism evidence="1 2">
    <name type="scientific">Quercus lobata</name>
    <name type="common">Valley oak</name>
    <dbReference type="NCBI Taxonomy" id="97700"/>
    <lineage>
        <taxon>Eukaryota</taxon>
        <taxon>Viridiplantae</taxon>
        <taxon>Streptophyta</taxon>
        <taxon>Embryophyta</taxon>
        <taxon>Tracheophyta</taxon>
        <taxon>Spermatophyta</taxon>
        <taxon>Magnoliopsida</taxon>
        <taxon>eudicotyledons</taxon>
        <taxon>Gunneridae</taxon>
        <taxon>Pentapetalae</taxon>
        <taxon>rosids</taxon>
        <taxon>fabids</taxon>
        <taxon>Fagales</taxon>
        <taxon>Fagaceae</taxon>
        <taxon>Quercus</taxon>
    </lineage>
</organism>
<accession>A0A7N2MD27</accession>
<reference evidence="1" key="2">
    <citation type="submission" date="2021-01" db="UniProtKB">
        <authorList>
            <consortium name="EnsemblPlants"/>
        </authorList>
    </citation>
    <scope>IDENTIFICATION</scope>
</reference>
<name>A0A7N2MD27_QUELO</name>